<accession>A0A506IHS1</accession>
<dbReference type="Proteomes" id="UP000315888">
    <property type="component" value="Unassembled WGS sequence"/>
</dbReference>
<evidence type="ECO:0000313" key="3">
    <source>
        <dbReference type="Proteomes" id="UP000315888"/>
    </source>
</evidence>
<gene>
    <name evidence="1" type="ORF">F2P40_21110</name>
    <name evidence="2" type="ORF">FJU42_20635</name>
</gene>
<evidence type="ECO:0000313" key="1">
    <source>
        <dbReference type="EMBL" id="MQR51771.1"/>
    </source>
</evidence>
<sequence length="105" mass="11916">MSNPSKLDTLVAEISGTAESEYIGLYKQIPFRVRLPLFARLSALHTIQNSHNKTPRNALLNDLLEIAMDQVMFKLDEETLEALGHLEAQYYEELSQYDSGELSDD</sequence>
<reference evidence="1 4" key="2">
    <citation type="submission" date="2019-10" db="EMBL/GenBank/DDBJ databases">
        <title>Genetic environment of the oxa23 gene and comparative analysis of carbapenem resistant Acinetobacter baumannii isolates belonging to global clone 1, lineage 2 recovered in a burns hospital outbreak in 2012-2013.</title>
        <authorList>
            <person name="Douraghi M."/>
            <person name="Aris P."/>
            <person name="Kenyon J."/>
            <person name="Hamidian M."/>
        </authorList>
    </citation>
    <scope>NUCLEOTIDE SEQUENCE [LARGE SCALE GENOMIC DNA]</scope>
    <source>
        <strain evidence="1 4">ABS103</strain>
    </source>
</reference>
<dbReference type="EMBL" id="VHGY01000114">
    <property type="protein sequence ID" value="TPU59087.1"/>
    <property type="molecule type" value="Genomic_DNA"/>
</dbReference>
<dbReference type="RefSeq" id="WP_000070380.1">
    <property type="nucleotide sequence ID" value="NZ_CACRXQ010000060.1"/>
</dbReference>
<organism evidence="1 4">
    <name type="scientific">Acinetobacter baumannii</name>
    <dbReference type="NCBI Taxonomy" id="470"/>
    <lineage>
        <taxon>Bacteria</taxon>
        <taxon>Pseudomonadati</taxon>
        <taxon>Pseudomonadota</taxon>
        <taxon>Gammaproteobacteria</taxon>
        <taxon>Moraxellales</taxon>
        <taxon>Moraxellaceae</taxon>
        <taxon>Acinetobacter</taxon>
        <taxon>Acinetobacter calcoaceticus/baumannii complex</taxon>
    </lineage>
</organism>
<evidence type="ECO:0000313" key="2">
    <source>
        <dbReference type="EMBL" id="TPU59087.1"/>
    </source>
</evidence>
<dbReference type="GeneID" id="92798416"/>
<protein>
    <submittedName>
        <fullName evidence="1">Uncharacterized protein</fullName>
    </submittedName>
</protein>
<dbReference type="EMBL" id="WIOC01000072">
    <property type="protein sequence ID" value="MQR51771.1"/>
    <property type="molecule type" value="Genomic_DNA"/>
</dbReference>
<proteinExistence type="predicted"/>
<dbReference type="Proteomes" id="UP000461234">
    <property type="component" value="Unassembled WGS sequence"/>
</dbReference>
<comment type="caution">
    <text evidence="1">The sequence shown here is derived from an EMBL/GenBank/DDBJ whole genome shotgun (WGS) entry which is preliminary data.</text>
</comment>
<dbReference type="AlphaFoldDB" id="A0A506IHS1"/>
<name>A0A506IHS1_ACIBA</name>
<reference evidence="2 3" key="1">
    <citation type="submission" date="2019-06" db="EMBL/GenBank/DDBJ databases">
        <title>A Diverse Panel of Clinical Acinetobacter baumannii for Research Use.</title>
        <authorList>
            <person name="Mcgann P."/>
            <person name="Snesrud E."/>
            <person name="Galac M.R."/>
        </authorList>
    </citation>
    <scope>NUCLEOTIDE SEQUENCE [LARGE SCALE GENOMIC DNA]</scope>
    <source>
        <strain evidence="2 3">MRSN14237</strain>
    </source>
</reference>
<evidence type="ECO:0000313" key="4">
    <source>
        <dbReference type="Proteomes" id="UP000461234"/>
    </source>
</evidence>